<name>A0A8T4IR15_9ACTN</name>
<dbReference type="Proteomes" id="UP000675554">
    <property type="component" value="Unassembled WGS sequence"/>
</dbReference>
<evidence type="ECO:0000256" key="1">
    <source>
        <dbReference type="SAM" id="MobiDB-lite"/>
    </source>
</evidence>
<proteinExistence type="predicted"/>
<dbReference type="PROSITE" id="PS50112">
    <property type="entry name" value="PAS"/>
    <property type="match status" value="1"/>
</dbReference>
<protein>
    <submittedName>
        <fullName evidence="3">PAS domain-containing protein</fullName>
    </submittedName>
</protein>
<dbReference type="SUPFAM" id="SSF55785">
    <property type="entry name" value="PYP-like sensor domain (PAS domain)"/>
    <property type="match status" value="1"/>
</dbReference>
<dbReference type="NCBIfam" id="TIGR00229">
    <property type="entry name" value="sensory_box"/>
    <property type="match status" value="1"/>
</dbReference>
<accession>A0A8T4IR15</accession>
<dbReference type="SMART" id="SM00091">
    <property type="entry name" value="PAS"/>
    <property type="match status" value="1"/>
</dbReference>
<evidence type="ECO:0000259" key="2">
    <source>
        <dbReference type="PROSITE" id="PS50112"/>
    </source>
</evidence>
<gene>
    <name evidence="3" type="ORF">KDA82_16140</name>
</gene>
<evidence type="ECO:0000313" key="3">
    <source>
        <dbReference type="EMBL" id="MBR7674519.1"/>
    </source>
</evidence>
<dbReference type="Pfam" id="PF08448">
    <property type="entry name" value="PAS_4"/>
    <property type="match status" value="1"/>
</dbReference>
<feature type="domain" description="PAS" evidence="2">
    <location>
        <begin position="72"/>
        <end position="126"/>
    </location>
</feature>
<evidence type="ECO:0000313" key="4">
    <source>
        <dbReference type="Proteomes" id="UP000675554"/>
    </source>
</evidence>
<dbReference type="EMBL" id="JAGSMN010000352">
    <property type="protein sequence ID" value="MBR7674519.1"/>
    <property type="molecule type" value="Genomic_DNA"/>
</dbReference>
<dbReference type="InterPro" id="IPR000014">
    <property type="entry name" value="PAS"/>
</dbReference>
<dbReference type="InterPro" id="IPR035965">
    <property type="entry name" value="PAS-like_dom_sf"/>
</dbReference>
<dbReference type="CDD" id="cd00130">
    <property type="entry name" value="PAS"/>
    <property type="match status" value="1"/>
</dbReference>
<reference evidence="3" key="1">
    <citation type="submission" date="2021-04" db="EMBL/GenBank/DDBJ databases">
        <title>Sequencing of actinobacteria type strains.</title>
        <authorList>
            <person name="Nguyen G.-S."/>
            <person name="Wentzel A."/>
        </authorList>
    </citation>
    <scope>NUCLEOTIDE SEQUENCE</scope>
    <source>
        <strain evidence="3">DSM 42095</strain>
    </source>
</reference>
<dbReference type="AlphaFoldDB" id="A0A8T4IR15"/>
<organism evidence="3 4">
    <name type="scientific">Streptomyces daliensis</name>
    <dbReference type="NCBI Taxonomy" id="299421"/>
    <lineage>
        <taxon>Bacteria</taxon>
        <taxon>Bacillati</taxon>
        <taxon>Actinomycetota</taxon>
        <taxon>Actinomycetes</taxon>
        <taxon>Kitasatosporales</taxon>
        <taxon>Streptomycetaceae</taxon>
        <taxon>Streptomyces</taxon>
    </lineage>
</organism>
<keyword evidence="4" id="KW-1185">Reference proteome</keyword>
<feature type="region of interest" description="Disordered" evidence="1">
    <location>
        <begin position="192"/>
        <end position="217"/>
    </location>
</feature>
<comment type="caution">
    <text evidence="3">The sequence shown here is derived from an EMBL/GenBank/DDBJ whole genome shotgun (WGS) entry which is preliminary data.</text>
</comment>
<dbReference type="Gene3D" id="3.30.450.20">
    <property type="entry name" value="PAS domain"/>
    <property type="match status" value="1"/>
</dbReference>
<sequence>MADVEEYGADLAAFRRRVEELRTARALPSSEALPALDAALFELQHAAEVLWPRYEELAAAGKRNGGRDDAHEHQLLRALFQRLPVAVALLDRDGVVRRLNVAATQLFGMRPGYATGRALAGSFTHEGRPTFRSQVAAVARGEGARSLHVQLLRPPDRSSPRSGALRATLTALRPPQEPRTAVLTVFQTYGDTAPSAPGRGGPAAVRREPAPAEQPATARPALTEMTRHAELLDLIDDMATALLTAPPARDAVAARAAAVLHGRFADWVILDTGGKSETLCRSAVLASSGEVRDAVSAQAPAASPVVADAVDRRAGVLQARLEDPDAFGCDETGAPLLVRAEASSLLCVPLSTGTTGTEPDSGPDSPSTVQGALTLLRTGGRSAFELAEAGAVDRMARHIAFALRRSEM</sequence>
<dbReference type="InterPro" id="IPR013656">
    <property type="entry name" value="PAS_4"/>
</dbReference>